<dbReference type="KEGG" id="bths:CNY62_11145"/>
<reference evidence="1 3" key="1">
    <citation type="submission" date="2017-09" db="EMBL/GenBank/DDBJ databases">
        <title>Complete Genome Sequences of Two Strains of the Meat Spoilage Bacterium Brochothrix thermosphacta Isolated from Ground Chicken.</title>
        <authorList>
            <person name="Paoli G.C."/>
            <person name="Wijey C."/>
            <person name="Chen C.-Y."/>
            <person name="Nguyen L."/>
            <person name="Yan X."/>
            <person name="Irwin P.L."/>
        </authorList>
    </citation>
    <scope>NUCLEOTIDE SEQUENCE [LARGE SCALE GENOMIC DNA]</scope>
    <source>
        <strain evidence="1 3">BI</strain>
    </source>
</reference>
<evidence type="ECO:0000313" key="4">
    <source>
        <dbReference type="Proteomes" id="UP000270190"/>
    </source>
</evidence>
<reference evidence="4" key="3">
    <citation type="submission" date="2018-04" db="EMBL/GenBank/DDBJ databases">
        <authorList>
            <person name="Illikoud N."/>
        </authorList>
    </citation>
    <scope>NUCLEOTIDE SEQUENCE [LARGE SCALE GENOMIC DNA]</scope>
</reference>
<accession>A0A1D2LI66</accession>
<dbReference type="Proteomes" id="UP000243591">
    <property type="component" value="Chromosome"/>
</dbReference>
<evidence type="ECO:0000313" key="3">
    <source>
        <dbReference type="Proteomes" id="UP000243591"/>
    </source>
</evidence>
<dbReference type="OrthoDB" id="4202626at2"/>
<dbReference type="EMBL" id="OUNC01000012">
    <property type="protein sequence ID" value="SPP28139.1"/>
    <property type="molecule type" value="Genomic_DNA"/>
</dbReference>
<evidence type="ECO:0000313" key="1">
    <source>
        <dbReference type="EMBL" id="ATF26865.1"/>
    </source>
</evidence>
<proteinExistence type="predicted"/>
<gene>
    <name evidence="2" type="ORF">BTBSAS_20009</name>
    <name evidence="1" type="ORF">CNY62_11145</name>
</gene>
<reference evidence="2" key="2">
    <citation type="submission" date="2018-04" db="EMBL/GenBank/DDBJ databases">
        <authorList>
            <person name="Go L.Y."/>
            <person name="Mitchell J.A."/>
        </authorList>
    </citation>
    <scope>NUCLEOTIDE SEQUENCE</scope>
    <source>
        <strain evidence="2">BSAS1 3</strain>
    </source>
</reference>
<evidence type="ECO:0000313" key="2">
    <source>
        <dbReference type="EMBL" id="SPP28139.1"/>
    </source>
</evidence>
<dbReference type="Proteomes" id="UP000270190">
    <property type="component" value="Unassembled WGS sequence"/>
</dbReference>
<keyword evidence="3" id="KW-1185">Reference proteome</keyword>
<dbReference type="EMBL" id="CP023483">
    <property type="protein sequence ID" value="ATF26865.1"/>
    <property type="molecule type" value="Genomic_DNA"/>
</dbReference>
<dbReference type="Pfam" id="PF14189">
    <property type="entry name" value="DUF4312"/>
    <property type="match status" value="1"/>
</dbReference>
<dbReference type="InterPro" id="IPR020037">
    <property type="entry name" value="DUF4312"/>
</dbReference>
<dbReference type="AlphaFoldDB" id="A0A1D2LI66"/>
<evidence type="ECO:0008006" key="5">
    <source>
        <dbReference type="Google" id="ProtNLM"/>
    </source>
</evidence>
<sequence length="121" mass="13969">MANVKEKTTEIVTVKGSGSQKKQAFASALNTIHNQILKSANDVIVRIEPIDIEIITAEAVNSTERFLFFFMPRKRVDYHVELKVTIELTKIIVDKVPFVNKQKKTYERLSLPKRKRKKLEV</sequence>
<dbReference type="STRING" id="2756.BFR44_04915"/>
<name>A0A1D2LI66_BROTH</name>
<protein>
    <recommendedName>
        <fullName evidence="5">DUF4312 domain-containing protein</fullName>
    </recommendedName>
</protein>
<dbReference type="RefSeq" id="WP_069120733.1">
    <property type="nucleotide sequence ID" value="NZ_CBCPHX010000001.1"/>
</dbReference>
<dbReference type="NCBIfam" id="TIGR03578">
    <property type="entry name" value="EF_0831"/>
    <property type="match status" value="1"/>
</dbReference>
<organism evidence="1 3">
    <name type="scientific">Brochothrix thermosphacta</name>
    <name type="common">Microbacterium thermosphactum</name>
    <dbReference type="NCBI Taxonomy" id="2756"/>
    <lineage>
        <taxon>Bacteria</taxon>
        <taxon>Bacillati</taxon>
        <taxon>Bacillota</taxon>
        <taxon>Bacilli</taxon>
        <taxon>Bacillales</taxon>
        <taxon>Listeriaceae</taxon>
        <taxon>Brochothrix</taxon>
    </lineage>
</organism>